<name>A0ABQ3ZCC5_9ACTN</name>
<evidence type="ECO:0000256" key="1">
    <source>
        <dbReference type="SAM" id="MobiDB-lite"/>
    </source>
</evidence>
<proteinExistence type="predicted"/>
<organism evidence="2 3">
    <name type="scientific">Paractinoplanes durhamensis</name>
    <dbReference type="NCBI Taxonomy" id="113563"/>
    <lineage>
        <taxon>Bacteria</taxon>
        <taxon>Bacillati</taxon>
        <taxon>Actinomycetota</taxon>
        <taxon>Actinomycetes</taxon>
        <taxon>Micromonosporales</taxon>
        <taxon>Micromonosporaceae</taxon>
        <taxon>Paractinoplanes</taxon>
    </lineage>
</organism>
<evidence type="ECO:0000313" key="3">
    <source>
        <dbReference type="Proteomes" id="UP000637628"/>
    </source>
</evidence>
<sequence length="60" mass="6848">MTYPENIDLEVPEADAAEQRASTRFEGDDDRVETSGNVEAPDWDASEQNRVVDLEDDDYR</sequence>
<feature type="compositionally biased region" description="Basic and acidic residues" evidence="1">
    <location>
        <begin position="17"/>
        <end position="26"/>
    </location>
</feature>
<gene>
    <name evidence="2" type="ORF">Adu01nite_88220</name>
</gene>
<feature type="region of interest" description="Disordered" evidence="1">
    <location>
        <begin position="1"/>
        <end position="60"/>
    </location>
</feature>
<dbReference type="EMBL" id="BOML01000081">
    <property type="protein sequence ID" value="GIE07472.1"/>
    <property type="molecule type" value="Genomic_DNA"/>
</dbReference>
<comment type="caution">
    <text evidence="2">The sequence shown here is derived from an EMBL/GenBank/DDBJ whole genome shotgun (WGS) entry which is preliminary data.</text>
</comment>
<protein>
    <submittedName>
        <fullName evidence="2">Uncharacterized protein</fullName>
    </submittedName>
</protein>
<evidence type="ECO:0000313" key="2">
    <source>
        <dbReference type="EMBL" id="GIE07472.1"/>
    </source>
</evidence>
<reference evidence="2 3" key="1">
    <citation type="submission" date="2021-01" db="EMBL/GenBank/DDBJ databases">
        <title>Whole genome shotgun sequence of Actinoplanes durhamensis NBRC 14914.</title>
        <authorList>
            <person name="Komaki H."/>
            <person name="Tamura T."/>
        </authorList>
    </citation>
    <scope>NUCLEOTIDE SEQUENCE [LARGE SCALE GENOMIC DNA]</scope>
    <source>
        <strain evidence="2 3">NBRC 14914</strain>
    </source>
</reference>
<dbReference type="RefSeq" id="WP_203735307.1">
    <property type="nucleotide sequence ID" value="NZ_BAAATX010000040.1"/>
</dbReference>
<keyword evidence="3" id="KW-1185">Reference proteome</keyword>
<accession>A0ABQ3ZCC5</accession>
<dbReference type="Proteomes" id="UP000637628">
    <property type="component" value="Unassembled WGS sequence"/>
</dbReference>
<feature type="compositionally biased region" description="Acidic residues" evidence="1">
    <location>
        <begin position="7"/>
        <end position="16"/>
    </location>
</feature>